<dbReference type="PROSITE" id="PS50217">
    <property type="entry name" value="BZIP"/>
    <property type="match status" value="1"/>
</dbReference>
<dbReference type="Proteomes" id="UP000237438">
    <property type="component" value="Unassembled WGS sequence"/>
</dbReference>
<comment type="subcellular location">
    <subcellularLocation>
        <location evidence="1">Nucleus</location>
    </subcellularLocation>
</comment>
<feature type="non-terminal residue" evidence="5">
    <location>
        <position position="383"/>
    </location>
</feature>
<keyword evidence="2" id="KW-0539">Nucleus</keyword>
<dbReference type="GO" id="GO:0090575">
    <property type="term" value="C:RNA polymerase II transcription regulator complex"/>
    <property type="evidence" value="ECO:0007669"/>
    <property type="project" value="TreeGrafter"/>
</dbReference>
<feature type="region of interest" description="Disordered" evidence="3">
    <location>
        <begin position="79"/>
        <end position="104"/>
    </location>
</feature>
<accession>A0A2S4PR27</accession>
<feature type="domain" description="BZIP" evidence="4">
    <location>
        <begin position="93"/>
        <end position="156"/>
    </location>
</feature>
<keyword evidence="6" id="KW-1185">Reference proteome</keyword>
<reference evidence="5 6" key="1">
    <citation type="submission" date="2017-10" db="EMBL/GenBank/DDBJ databases">
        <title>Development of genomic resources for the powdery mildew, Erysiphe pulchra.</title>
        <authorList>
            <person name="Wadl P.A."/>
            <person name="Mack B.M."/>
            <person name="Moore G."/>
            <person name="Beltz S.B."/>
        </authorList>
    </citation>
    <scope>NUCLEOTIDE SEQUENCE [LARGE SCALE GENOMIC DNA]</scope>
    <source>
        <strain evidence="5">Cflorida</strain>
    </source>
</reference>
<name>A0A2S4PR27_9PEZI</name>
<evidence type="ECO:0000313" key="6">
    <source>
        <dbReference type="Proteomes" id="UP000237438"/>
    </source>
</evidence>
<evidence type="ECO:0000259" key="4">
    <source>
        <dbReference type="PROSITE" id="PS50217"/>
    </source>
</evidence>
<comment type="caution">
    <text evidence="5">The sequence shown here is derived from an EMBL/GenBank/DDBJ whole genome shotgun (WGS) entry which is preliminary data.</text>
</comment>
<organism evidence="5 6">
    <name type="scientific">Erysiphe pulchra</name>
    <dbReference type="NCBI Taxonomy" id="225359"/>
    <lineage>
        <taxon>Eukaryota</taxon>
        <taxon>Fungi</taxon>
        <taxon>Dikarya</taxon>
        <taxon>Ascomycota</taxon>
        <taxon>Pezizomycotina</taxon>
        <taxon>Leotiomycetes</taxon>
        <taxon>Erysiphales</taxon>
        <taxon>Erysiphaceae</taxon>
        <taxon>Erysiphe</taxon>
    </lineage>
</organism>
<dbReference type="GO" id="GO:0001228">
    <property type="term" value="F:DNA-binding transcription activator activity, RNA polymerase II-specific"/>
    <property type="evidence" value="ECO:0007669"/>
    <property type="project" value="TreeGrafter"/>
</dbReference>
<dbReference type="InterPro" id="IPR004827">
    <property type="entry name" value="bZIP"/>
</dbReference>
<evidence type="ECO:0000256" key="3">
    <source>
        <dbReference type="SAM" id="MobiDB-lite"/>
    </source>
</evidence>
<dbReference type="PANTHER" id="PTHR40621">
    <property type="entry name" value="TRANSCRIPTION FACTOR KAPC-RELATED"/>
    <property type="match status" value="1"/>
</dbReference>
<sequence length="383" mass="44219">MPNQAVTFKIFDGNNGKDVIKEIFEHDSRNYFLGSDNAELYTETSEYVSNNAESYEKPNYTYDTMNICEKISKKKPWSEGKAFKKSGRKPITSEPSTKRKAQNRVAQRAFRERREKYQKDLELKVLTLQKISESISKENKILHERMGNLLAQLQEYHNRLLLSEGTKLCGNNSFNINLNQNSQDYHQNQSELSIDSKFSCPQGQAMSMDEIKKKTVTYCMKPILHSHNTEQIDLDQSLVIKASQKDLTQAQIQPTEIDNLSLSNHYMSRIPEIGNYDDFKFGLFSSDRKDSKENLENSNRLSSRAEFTKSKISYEHEKLPNLSTAPMNDRNDLFQSALKLNFHPKFNNEISESLEKTTWEENSGVTSLNITLYCDQLAHTNTI</sequence>
<dbReference type="Gene3D" id="1.20.5.170">
    <property type="match status" value="1"/>
</dbReference>
<dbReference type="SMART" id="SM00338">
    <property type="entry name" value="BRLZ"/>
    <property type="match status" value="1"/>
</dbReference>
<evidence type="ECO:0000256" key="2">
    <source>
        <dbReference type="ARBA" id="ARBA00023242"/>
    </source>
</evidence>
<dbReference type="SUPFAM" id="SSF57959">
    <property type="entry name" value="Leucine zipper domain"/>
    <property type="match status" value="1"/>
</dbReference>
<dbReference type="InterPro" id="IPR050936">
    <property type="entry name" value="AP-1-like"/>
</dbReference>
<dbReference type="Pfam" id="PF00170">
    <property type="entry name" value="bZIP_1"/>
    <property type="match status" value="1"/>
</dbReference>
<dbReference type="PANTHER" id="PTHR40621:SF6">
    <property type="entry name" value="AP-1-LIKE TRANSCRIPTION FACTOR YAP1-RELATED"/>
    <property type="match status" value="1"/>
</dbReference>
<dbReference type="CDD" id="cd14688">
    <property type="entry name" value="bZIP_YAP"/>
    <property type="match status" value="1"/>
</dbReference>
<proteinExistence type="predicted"/>
<evidence type="ECO:0000313" key="5">
    <source>
        <dbReference type="EMBL" id="POS84476.1"/>
    </source>
</evidence>
<dbReference type="OrthoDB" id="2593073at2759"/>
<dbReference type="GO" id="GO:0000976">
    <property type="term" value="F:transcription cis-regulatory region binding"/>
    <property type="evidence" value="ECO:0007669"/>
    <property type="project" value="InterPro"/>
</dbReference>
<evidence type="ECO:0000256" key="1">
    <source>
        <dbReference type="ARBA" id="ARBA00004123"/>
    </source>
</evidence>
<dbReference type="PROSITE" id="PS00036">
    <property type="entry name" value="BZIP_BASIC"/>
    <property type="match status" value="1"/>
</dbReference>
<gene>
    <name evidence="5" type="ORF">EPUL_002382</name>
</gene>
<protein>
    <recommendedName>
        <fullName evidence="4">BZIP domain-containing protein</fullName>
    </recommendedName>
</protein>
<dbReference type="STRING" id="225359.A0A2S4PR27"/>
<dbReference type="InterPro" id="IPR046347">
    <property type="entry name" value="bZIP_sf"/>
</dbReference>
<dbReference type="AlphaFoldDB" id="A0A2S4PR27"/>
<dbReference type="EMBL" id="PEDP01000994">
    <property type="protein sequence ID" value="POS84476.1"/>
    <property type="molecule type" value="Genomic_DNA"/>
</dbReference>